<feature type="binding site" evidence="9">
    <location>
        <begin position="98"/>
        <end position="108"/>
    </location>
    <ligand>
        <name>ATP</name>
        <dbReference type="ChEBI" id="CHEBI:30616"/>
    </ligand>
</feature>
<dbReference type="Gene3D" id="3.30.70.890">
    <property type="entry name" value="GHMP kinase, C-terminal domain"/>
    <property type="match status" value="1"/>
</dbReference>
<evidence type="ECO:0000256" key="7">
    <source>
        <dbReference type="ARBA" id="ARBA00022840"/>
    </source>
</evidence>
<evidence type="ECO:0000313" key="12">
    <source>
        <dbReference type="EMBL" id="MBP3191536.1"/>
    </source>
</evidence>
<feature type="active site" evidence="9">
    <location>
        <position position="16"/>
    </location>
</feature>
<protein>
    <recommendedName>
        <fullName evidence="3 9">4-diphosphocytidyl-2-C-methyl-D-erythritol kinase</fullName>
        <shortName evidence="9">CMK</shortName>
        <ecNumber evidence="2 9">2.7.1.148</ecNumber>
    </recommendedName>
    <alternativeName>
        <fullName evidence="8 9">4-(cytidine-5'-diphospho)-2-C-methyl-D-erythritol kinase</fullName>
    </alternativeName>
</protein>
<dbReference type="AlphaFoldDB" id="A0A8J7UUK1"/>
<feature type="domain" description="GHMP kinase C-terminal" evidence="11">
    <location>
        <begin position="218"/>
        <end position="268"/>
    </location>
</feature>
<evidence type="ECO:0000256" key="4">
    <source>
        <dbReference type="ARBA" id="ARBA00022679"/>
    </source>
</evidence>
<evidence type="ECO:0000256" key="5">
    <source>
        <dbReference type="ARBA" id="ARBA00022741"/>
    </source>
</evidence>
<dbReference type="Pfam" id="PF08544">
    <property type="entry name" value="GHMP_kinases_C"/>
    <property type="match status" value="1"/>
</dbReference>
<name>A0A8J7UUK1_9BACT</name>
<dbReference type="InterPro" id="IPR014721">
    <property type="entry name" value="Ribsml_uS5_D2-typ_fold_subgr"/>
</dbReference>
<dbReference type="HAMAP" id="MF_00061">
    <property type="entry name" value="IspE"/>
    <property type="match status" value="1"/>
</dbReference>
<comment type="pathway">
    <text evidence="9">Isoprenoid biosynthesis; isopentenyl diphosphate biosynthesis via DXP pathway; isopentenyl diphosphate from 1-deoxy-D-xylulose 5-phosphate: step 3/6.</text>
</comment>
<dbReference type="SUPFAM" id="SSF55060">
    <property type="entry name" value="GHMP Kinase, C-terminal domain"/>
    <property type="match status" value="1"/>
</dbReference>
<keyword evidence="6 9" id="KW-0418">Kinase</keyword>
<dbReference type="PANTHER" id="PTHR43527:SF2">
    <property type="entry name" value="4-DIPHOSPHOCYTIDYL-2-C-METHYL-D-ERYTHRITOL KINASE, CHLOROPLASTIC"/>
    <property type="match status" value="1"/>
</dbReference>
<dbReference type="RefSeq" id="WP_210510145.1">
    <property type="nucleotide sequence ID" value="NZ_JAFIDN010000002.1"/>
</dbReference>
<dbReference type="InterPro" id="IPR004424">
    <property type="entry name" value="IspE"/>
</dbReference>
<dbReference type="InterPro" id="IPR013750">
    <property type="entry name" value="GHMP_kinase_C_dom"/>
</dbReference>
<proteinExistence type="inferred from homology"/>
<dbReference type="InterPro" id="IPR036554">
    <property type="entry name" value="GHMP_kinase_C_sf"/>
</dbReference>
<evidence type="ECO:0000259" key="11">
    <source>
        <dbReference type="Pfam" id="PF08544"/>
    </source>
</evidence>
<evidence type="ECO:0000256" key="2">
    <source>
        <dbReference type="ARBA" id="ARBA00012052"/>
    </source>
</evidence>
<comment type="catalytic activity">
    <reaction evidence="9">
        <text>4-CDP-2-C-methyl-D-erythritol + ATP = 4-CDP-2-C-methyl-D-erythritol 2-phosphate + ADP + H(+)</text>
        <dbReference type="Rhea" id="RHEA:18437"/>
        <dbReference type="ChEBI" id="CHEBI:15378"/>
        <dbReference type="ChEBI" id="CHEBI:30616"/>
        <dbReference type="ChEBI" id="CHEBI:57823"/>
        <dbReference type="ChEBI" id="CHEBI:57919"/>
        <dbReference type="ChEBI" id="CHEBI:456216"/>
        <dbReference type="EC" id="2.7.1.148"/>
    </reaction>
</comment>
<keyword evidence="4 9" id="KW-0808">Transferase</keyword>
<dbReference type="PIRSF" id="PIRSF010376">
    <property type="entry name" value="IspE"/>
    <property type="match status" value="1"/>
</dbReference>
<evidence type="ECO:0000256" key="8">
    <source>
        <dbReference type="ARBA" id="ARBA00032554"/>
    </source>
</evidence>
<keyword evidence="9" id="KW-0414">Isoprene biosynthesis</keyword>
<accession>A0A8J7UUK1</accession>
<reference evidence="12" key="1">
    <citation type="submission" date="2021-02" db="EMBL/GenBank/DDBJ databases">
        <title>Natronogracilivirga saccharolytica gen. nov. sp. nov. a new anaerobic, haloalkiliphilic carbohydrate-fermenting bacterium from soda lake and proposing of Cyclonatronumiaceae fam. nov. in the phylum Balneolaeota.</title>
        <authorList>
            <person name="Zhilina T.N."/>
            <person name="Sorokin D.Y."/>
            <person name="Zavarzina D.G."/>
            <person name="Toshchakov S.V."/>
            <person name="Kublanov I.V."/>
        </authorList>
    </citation>
    <scope>NUCLEOTIDE SEQUENCE</scope>
    <source>
        <strain evidence="12">Z-1702</strain>
    </source>
</reference>
<dbReference type="Pfam" id="PF00288">
    <property type="entry name" value="GHMP_kinases_N"/>
    <property type="match status" value="1"/>
</dbReference>
<dbReference type="UniPathway" id="UPA00056">
    <property type="reaction ID" value="UER00094"/>
</dbReference>
<feature type="domain" description="GHMP kinase N-terminal" evidence="10">
    <location>
        <begin position="70"/>
        <end position="148"/>
    </location>
</feature>
<evidence type="ECO:0000256" key="6">
    <source>
        <dbReference type="ARBA" id="ARBA00022777"/>
    </source>
</evidence>
<evidence type="ECO:0000259" key="10">
    <source>
        <dbReference type="Pfam" id="PF00288"/>
    </source>
</evidence>
<feature type="active site" evidence="9">
    <location>
        <position position="140"/>
    </location>
</feature>
<dbReference type="EMBL" id="JAFIDN010000002">
    <property type="protein sequence ID" value="MBP3191536.1"/>
    <property type="molecule type" value="Genomic_DNA"/>
</dbReference>
<sequence>MTPADEAVWISRSCGKINLGLQILNRLPTGYHEIATGFCFINWSDRFEVTKAPSFRLSMSDDRLPADSSNLIIRALNKLRRYADFDDSWSVYVDKVLPFGAGLGGGSSNAATMLRMINKLSGLGLKTGDIQSFVSGLGADIPVFLHGKTAIGTGIGVQLDFQDIQPGAWILTVFPDIHVSTADAYQHCTPNPEPEFQLEHILLNEPLEEWRYLLFNDLEPWAIHQHPMIGNIKDQMYELGADYAAMSGSGSSVFGLFRQEFVAVDAYNRFIDWDLQANLTPPSFQPDFGIYQTM</sequence>
<dbReference type="Gene3D" id="3.30.230.10">
    <property type="match status" value="1"/>
</dbReference>
<dbReference type="PANTHER" id="PTHR43527">
    <property type="entry name" value="4-DIPHOSPHOCYTIDYL-2-C-METHYL-D-ERYTHRITOL KINASE, CHLOROPLASTIC"/>
    <property type="match status" value="1"/>
</dbReference>
<dbReference type="EC" id="2.7.1.148" evidence="2 9"/>
<evidence type="ECO:0000256" key="3">
    <source>
        <dbReference type="ARBA" id="ARBA00017473"/>
    </source>
</evidence>
<keyword evidence="7 9" id="KW-0067">ATP-binding</keyword>
<gene>
    <name evidence="9 12" type="primary">ispE</name>
    <name evidence="12" type="ORF">NATSA_02550</name>
</gene>
<dbReference type="GO" id="GO:0005524">
    <property type="term" value="F:ATP binding"/>
    <property type="evidence" value="ECO:0007669"/>
    <property type="project" value="UniProtKB-UniRule"/>
</dbReference>
<comment type="similarity">
    <text evidence="1 9">Belongs to the GHMP kinase family. IspE subfamily.</text>
</comment>
<evidence type="ECO:0000313" key="13">
    <source>
        <dbReference type="Proteomes" id="UP000673975"/>
    </source>
</evidence>
<keyword evidence="5 9" id="KW-0547">Nucleotide-binding</keyword>
<dbReference type="InterPro" id="IPR020568">
    <property type="entry name" value="Ribosomal_Su5_D2-typ_SF"/>
</dbReference>
<dbReference type="GO" id="GO:0016114">
    <property type="term" value="P:terpenoid biosynthetic process"/>
    <property type="evidence" value="ECO:0007669"/>
    <property type="project" value="UniProtKB-UniRule"/>
</dbReference>
<organism evidence="12 13">
    <name type="scientific">Natronogracilivirga saccharolytica</name>
    <dbReference type="NCBI Taxonomy" id="2812953"/>
    <lineage>
        <taxon>Bacteria</taxon>
        <taxon>Pseudomonadati</taxon>
        <taxon>Balneolota</taxon>
        <taxon>Balneolia</taxon>
        <taxon>Balneolales</taxon>
        <taxon>Cyclonatronaceae</taxon>
        <taxon>Natronogracilivirga</taxon>
    </lineage>
</organism>
<dbReference type="GO" id="GO:0050515">
    <property type="term" value="F:4-(cytidine 5'-diphospho)-2-C-methyl-D-erythritol kinase activity"/>
    <property type="evidence" value="ECO:0007669"/>
    <property type="project" value="UniProtKB-UniRule"/>
</dbReference>
<dbReference type="SUPFAM" id="SSF54211">
    <property type="entry name" value="Ribosomal protein S5 domain 2-like"/>
    <property type="match status" value="1"/>
</dbReference>
<dbReference type="GO" id="GO:0019288">
    <property type="term" value="P:isopentenyl diphosphate biosynthetic process, methylerythritol 4-phosphate pathway"/>
    <property type="evidence" value="ECO:0007669"/>
    <property type="project" value="UniProtKB-UniRule"/>
</dbReference>
<dbReference type="NCBIfam" id="TIGR00154">
    <property type="entry name" value="ispE"/>
    <property type="match status" value="1"/>
</dbReference>
<keyword evidence="13" id="KW-1185">Reference proteome</keyword>
<comment type="function">
    <text evidence="9">Catalyzes the phosphorylation of the position 2 hydroxy group of 4-diphosphocytidyl-2C-methyl-D-erythritol.</text>
</comment>
<evidence type="ECO:0000256" key="9">
    <source>
        <dbReference type="HAMAP-Rule" id="MF_00061"/>
    </source>
</evidence>
<dbReference type="Proteomes" id="UP000673975">
    <property type="component" value="Unassembled WGS sequence"/>
</dbReference>
<dbReference type="InterPro" id="IPR006204">
    <property type="entry name" value="GHMP_kinase_N_dom"/>
</dbReference>
<comment type="caution">
    <text evidence="12">The sequence shown here is derived from an EMBL/GenBank/DDBJ whole genome shotgun (WGS) entry which is preliminary data.</text>
</comment>
<evidence type="ECO:0000256" key="1">
    <source>
        <dbReference type="ARBA" id="ARBA00009684"/>
    </source>
</evidence>